<evidence type="ECO:0000313" key="1">
    <source>
        <dbReference type="EMBL" id="QHT02783.1"/>
    </source>
</evidence>
<reference evidence="1" key="1">
    <citation type="journal article" date="2020" name="Nature">
        <title>Giant virus diversity and host interactions through global metagenomics.</title>
        <authorList>
            <person name="Schulz F."/>
            <person name="Roux S."/>
            <person name="Paez-Espino D."/>
            <person name="Jungbluth S."/>
            <person name="Walsh D.A."/>
            <person name="Denef V.J."/>
            <person name="McMahon K.D."/>
            <person name="Konstantinidis K.T."/>
            <person name="Eloe-Fadrosh E.A."/>
            <person name="Kyrpides N.C."/>
            <person name="Woyke T."/>
        </authorList>
    </citation>
    <scope>NUCLEOTIDE SEQUENCE</scope>
    <source>
        <strain evidence="1">GVMAG-M-3300020595-32</strain>
    </source>
</reference>
<protein>
    <submittedName>
        <fullName evidence="1">Uncharacterized protein</fullName>
    </submittedName>
</protein>
<sequence>MNIDKSLYMKNFLELRNNLGSVHNLEAKHILHTNLYNEFLPREIKKKVEAVVEEIEEKTILLKGKKDVLFDDLPDVNVPEEVVQESPKEIIIDENDATDPIFQNMDEVNKDELKKDKLDGGYNEQSSLFEGGNDIDIMGGGRELKKIVINPNYVALDK</sequence>
<accession>A0A6C0CEQ5</accession>
<dbReference type="AlphaFoldDB" id="A0A6C0CEQ5"/>
<proteinExistence type="predicted"/>
<name>A0A6C0CEQ5_9ZZZZ</name>
<dbReference type="EMBL" id="MN739399">
    <property type="protein sequence ID" value="QHT02783.1"/>
    <property type="molecule type" value="Genomic_DNA"/>
</dbReference>
<organism evidence="1">
    <name type="scientific">viral metagenome</name>
    <dbReference type="NCBI Taxonomy" id="1070528"/>
    <lineage>
        <taxon>unclassified sequences</taxon>
        <taxon>metagenomes</taxon>
        <taxon>organismal metagenomes</taxon>
    </lineage>
</organism>